<dbReference type="GO" id="GO:0009003">
    <property type="term" value="F:signal peptidase activity"/>
    <property type="evidence" value="ECO:0007669"/>
    <property type="project" value="UniProtKB-EC"/>
</dbReference>
<dbReference type="NCBIfam" id="TIGR02227">
    <property type="entry name" value="sigpep_I_bact"/>
    <property type="match status" value="1"/>
</dbReference>
<accession>A0A0M6ZKF9</accession>
<dbReference type="CDD" id="cd06530">
    <property type="entry name" value="S26_SPase_I"/>
    <property type="match status" value="1"/>
</dbReference>
<dbReference type="EC" id="3.4.21.89" evidence="3 8"/>
<dbReference type="PROSITE" id="PS00760">
    <property type="entry name" value="SPASE_I_2"/>
    <property type="match status" value="1"/>
</dbReference>
<dbReference type="GO" id="GO:0006465">
    <property type="term" value="P:signal peptide processing"/>
    <property type="evidence" value="ECO:0007669"/>
    <property type="project" value="InterPro"/>
</dbReference>
<evidence type="ECO:0000256" key="1">
    <source>
        <dbReference type="ARBA" id="ARBA00000677"/>
    </source>
</evidence>
<dbReference type="Pfam" id="PF10502">
    <property type="entry name" value="Peptidase_S26"/>
    <property type="match status" value="1"/>
</dbReference>
<dbReference type="SUPFAM" id="SSF51306">
    <property type="entry name" value="LexA/Signal peptidase"/>
    <property type="match status" value="1"/>
</dbReference>
<dbReference type="Proteomes" id="UP000049983">
    <property type="component" value="Unassembled WGS sequence"/>
</dbReference>
<dbReference type="PANTHER" id="PTHR43390:SF1">
    <property type="entry name" value="CHLOROPLAST PROCESSING PEPTIDASE"/>
    <property type="match status" value="1"/>
</dbReference>
<dbReference type="GO" id="GO:0004252">
    <property type="term" value="F:serine-type endopeptidase activity"/>
    <property type="evidence" value="ECO:0007669"/>
    <property type="project" value="InterPro"/>
</dbReference>
<organism evidence="11 12">
    <name type="scientific">Roseibium album</name>
    <dbReference type="NCBI Taxonomy" id="311410"/>
    <lineage>
        <taxon>Bacteria</taxon>
        <taxon>Pseudomonadati</taxon>
        <taxon>Pseudomonadota</taxon>
        <taxon>Alphaproteobacteria</taxon>
        <taxon>Hyphomicrobiales</taxon>
        <taxon>Stappiaceae</taxon>
        <taxon>Roseibium</taxon>
    </lineage>
</organism>
<dbReference type="GO" id="GO:0016020">
    <property type="term" value="C:membrane"/>
    <property type="evidence" value="ECO:0007669"/>
    <property type="project" value="UniProtKB-SubCell"/>
</dbReference>
<dbReference type="InterPro" id="IPR019533">
    <property type="entry name" value="Peptidase_S26"/>
</dbReference>
<evidence type="ECO:0000256" key="9">
    <source>
        <dbReference type="RuleBase" id="RU362042"/>
    </source>
</evidence>
<comment type="similarity">
    <text evidence="2 9">Belongs to the peptidase S26 family.</text>
</comment>
<dbReference type="PANTHER" id="PTHR43390">
    <property type="entry name" value="SIGNAL PEPTIDASE I"/>
    <property type="match status" value="1"/>
</dbReference>
<keyword evidence="5 8" id="KW-0645">Protease</keyword>
<evidence type="ECO:0000256" key="7">
    <source>
        <dbReference type="PIRSR" id="PIRSR600223-1"/>
    </source>
</evidence>
<dbReference type="Gene3D" id="2.10.109.10">
    <property type="entry name" value="Umud Fragment, subunit A"/>
    <property type="match status" value="1"/>
</dbReference>
<comment type="subcellular location">
    <subcellularLocation>
        <location evidence="9">Membrane</location>
        <topology evidence="9">Single-pass type II membrane protein</topology>
    </subcellularLocation>
</comment>
<evidence type="ECO:0000313" key="12">
    <source>
        <dbReference type="Proteomes" id="UP000049983"/>
    </source>
</evidence>
<keyword evidence="12" id="KW-1185">Reference proteome</keyword>
<evidence type="ECO:0000259" key="10">
    <source>
        <dbReference type="Pfam" id="PF10502"/>
    </source>
</evidence>
<dbReference type="EMBL" id="CXWC01000012">
    <property type="protein sequence ID" value="CTQ75031.1"/>
    <property type="molecule type" value="Genomic_DNA"/>
</dbReference>
<evidence type="ECO:0000256" key="5">
    <source>
        <dbReference type="ARBA" id="ARBA00022670"/>
    </source>
</evidence>
<feature type="domain" description="Peptidase S26" evidence="10">
    <location>
        <begin position="36"/>
        <end position="218"/>
    </location>
</feature>
<evidence type="ECO:0000256" key="3">
    <source>
        <dbReference type="ARBA" id="ARBA00013208"/>
    </source>
</evidence>
<dbReference type="PROSITE" id="PS00501">
    <property type="entry name" value="SPASE_I_1"/>
    <property type="match status" value="1"/>
</dbReference>
<dbReference type="InterPro" id="IPR036286">
    <property type="entry name" value="LexA/Signal_pep-like_sf"/>
</dbReference>
<reference evidence="12" key="1">
    <citation type="submission" date="2015-07" db="EMBL/GenBank/DDBJ databases">
        <authorList>
            <person name="Rodrigo-Torres Lidia"/>
            <person name="Arahal R.David."/>
        </authorList>
    </citation>
    <scope>NUCLEOTIDE SEQUENCE [LARGE SCALE GENOMIC DNA]</scope>
    <source>
        <strain evidence="12">CECT 5096</strain>
    </source>
</reference>
<protein>
    <recommendedName>
        <fullName evidence="4 8">Signal peptidase I</fullName>
        <ecNumber evidence="3 8">3.4.21.89</ecNumber>
    </recommendedName>
</protein>
<evidence type="ECO:0000313" key="11">
    <source>
        <dbReference type="EMBL" id="CTQ75031.1"/>
    </source>
</evidence>
<comment type="catalytic activity">
    <reaction evidence="1 8">
        <text>Cleavage of hydrophobic, N-terminal signal or leader sequences from secreted and periplasmic proteins.</text>
        <dbReference type="EC" id="3.4.21.89"/>
    </reaction>
</comment>
<feature type="active site" evidence="7">
    <location>
        <position position="102"/>
    </location>
</feature>
<evidence type="ECO:0000256" key="2">
    <source>
        <dbReference type="ARBA" id="ARBA00009370"/>
    </source>
</evidence>
<sequence>MKHKLFSFGLPFLFMFAVAGGEIGNAWLGDTASRMKSFSSSSGSMLPTLEIGDRFLVRLPIAEFYRDLASAYSPEYLPNFRVHQGDIVVFKLPSDFTIVYVKRVVGLPGDTIQVLDGVVHIDGKPIKRERIDDYIGMSSSGAVRHVPRFRETLPNGVSYETLDLTKQGQLDNTREYKVPLGHYFLMGDNRDNSVDSRVLTRVGFVPAENLIGRATTVYVSGKTNDIVWRSLKPHMND</sequence>
<dbReference type="InterPro" id="IPR019757">
    <property type="entry name" value="Pept_S26A_signal_pept_1_Lys-AS"/>
</dbReference>
<dbReference type="InterPro" id="IPR000223">
    <property type="entry name" value="Pept_S26A_signal_pept_1"/>
</dbReference>
<name>A0A0M6ZKF9_9HYPH</name>
<feature type="active site" evidence="7">
    <location>
        <position position="44"/>
    </location>
</feature>
<dbReference type="STRING" id="311410.LA5095_04500"/>
<keyword evidence="6 8" id="KW-0378">Hydrolase</keyword>
<dbReference type="PRINTS" id="PR00727">
    <property type="entry name" value="LEADERPTASE"/>
</dbReference>
<gene>
    <name evidence="11" type="primary">lepB_1</name>
    <name evidence="11" type="ORF">LA5096_04203</name>
</gene>
<evidence type="ECO:0000256" key="4">
    <source>
        <dbReference type="ARBA" id="ARBA00019232"/>
    </source>
</evidence>
<evidence type="ECO:0000256" key="8">
    <source>
        <dbReference type="RuleBase" id="RU003993"/>
    </source>
</evidence>
<proteinExistence type="inferred from homology"/>
<dbReference type="InterPro" id="IPR019756">
    <property type="entry name" value="Pept_S26A_signal_pept_1_Ser-AS"/>
</dbReference>
<dbReference type="AlphaFoldDB" id="A0A0M6ZKF9"/>
<evidence type="ECO:0000256" key="6">
    <source>
        <dbReference type="ARBA" id="ARBA00022801"/>
    </source>
</evidence>